<dbReference type="PROSITE" id="PS50850">
    <property type="entry name" value="MFS"/>
    <property type="match status" value="1"/>
</dbReference>
<dbReference type="Gene3D" id="1.20.1250.20">
    <property type="entry name" value="MFS general substrate transporter like domains"/>
    <property type="match status" value="2"/>
</dbReference>
<dbReference type="InterPro" id="IPR036259">
    <property type="entry name" value="MFS_trans_sf"/>
</dbReference>
<dbReference type="AlphaFoldDB" id="A0A381XA10"/>
<dbReference type="Pfam" id="PF07690">
    <property type="entry name" value="MFS_1"/>
    <property type="match status" value="1"/>
</dbReference>
<dbReference type="EMBL" id="UINC01014403">
    <property type="protein sequence ID" value="SVA61440.1"/>
    <property type="molecule type" value="Genomic_DNA"/>
</dbReference>
<dbReference type="InterPro" id="IPR020846">
    <property type="entry name" value="MFS_dom"/>
</dbReference>
<sequence length="442" mass="47944">MSQISAGQSNGHKTFYKHYAWVIVVIIAGMQIVGTSIRMSFGAFIDPLEEQFNWSQGNISLTYAICSIVTAVVSPWAGNLGDRYGAKKAMLAGVGLFFVGMLTTAFVTEYWHFWVTYGVILGVAQAIFLVPLIPAAMIWFRRNLGLAMGLIMASWGLGPALATPLIAFMVGEIGWQNSFISIGIVSTILMLCMITVFKNRPADKSLVAYGTVDGDPPLSGKAPPVELLDEFKGHMRRTAAYWNLSSIHFLGCVGHAVILIWIIPMATDSGMSPVRASMIFTLMSAVSILTRLTTPVLCERYGVRSVMTIFYVLQGAPVIFLFWGDVQMAFYLFAVTFGIGYGGETGGFPILNRKYFGHAPMGGAHGFQMLGAGIGMALGGWIGGPVYDMFQSYNWALVVSIVASIGGAISIVLLENPAKLLIPDWQKSEESFEKMSVPNSAD</sequence>
<reference evidence="3" key="1">
    <citation type="submission" date="2018-05" db="EMBL/GenBank/DDBJ databases">
        <authorList>
            <person name="Lanie J.A."/>
            <person name="Ng W.-L."/>
            <person name="Kazmierczak K.M."/>
            <person name="Andrzejewski T.M."/>
            <person name="Davidsen T.M."/>
            <person name="Wayne K.J."/>
            <person name="Tettelin H."/>
            <person name="Glass J.I."/>
            <person name="Rusch D."/>
            <person name="Podicherti R."/>
            <person name="Tsui H.-C.T."/>
            <person name="Winkler M.E."/>
        </authorList>
    </citation>
    <scope>NUCLEOTIDE SEQUENCE</scope>
</reference>
<dbReference type="InterPro" id="IPR050327">
    <property type="entry name" value="Proton-linked_MCT"/>
</dbReference>
<feature type="domain" description="Major facilitator superfamily (MFS) profile" evidence="2">
    <location>
        <begin position="22"/>
        <end position="418"/>
    </location>
</feature>
<feature type="transmembrane region" description="Helical" evidence="1">
    <location>
        <begin position="306"/>
        <end position="323"/>
    </location>
</feature>
<dbReference type="GO" id="GO:0022857">
    <property type="term" value="F:transmembrane transporter activity"/>
    <property type="evidence" value="ECO:0007669"/>
    <property type="project" value="InterPro"/>
</dbReference>
<feature type="transmembrane region" description="Helical" evidence="1">
    <location>
        <begin position="241"/>
        <end position="263"/>
    </location>
</feature>
<protein>
    <recommendedName>
        <fullName evidence="2">Major facilitator superfamily (MFS) profile domain-containing protein</fullName>
    </recommendedName>
</protein>
<dbReference type="PANTHER" id="PTHR11360">
    <property type="entry name" value="MONOCARBOXYLATE TRANSPORTER"/>
    <property type="match status" value="1"/>
</dbReference>
<keyword evidence="1" id="KW-0812">Transmembrane</keyword>
<feature type="transmembrane region" description="Helical" evidence="1">
    <location>
        <begin position="21"/>
        <end position="45"/>
    </location>
</feature>
<feature type="transmembrane region" description="Helical" evidence="1">
    <location>
        <begin position="275"/>
        <end position="294"/>
    </location>
</feature>
<dbReference type="PANTHER" id="PTHR11360:SF290">
    <property type="entry name" value="MONOCARBOXYLATE MFS PERMEASE"/>
    <property type="match status" value="1"/>
</dbReference>
<evidence type="ECO:0000313" key="3">
    <source>
        <dbReference type="EMBL" id="SVA61440.1"/>
    </source>
</evidence>
<feature type="transmembrane region" description="Helical" evidence="1">
    <location>
        <begin position="329"/>
        <end position="351"/>
    </location>
</feature>
<evidence type="ECO:0000256" key="1">
    <source>
        <dbReference type="SAM" id="Phobius"/>
    </source>
</evidence>
<gene>
    <name evidence="3" type="ORF">METZ01_LOCUS114294</name>
</gene>
<name>A0A381XA10_9ZZZZ</name>
<accession>A0A381XA10</accession>
<dbReference type="SUPFAM" id="SSF103473">
    <property type="entry name" value="MFS general substrate transporter"/>
    <property type="match status" value="1"/>
</dbReference>
<feature type="transmembrane region" description="Helical" evidence="1">
    <location>
        <begin position="395"/>
        <end position="414"/>
    </location>
</feature>
<keyword evidence="1" id="KW-1133">Transmembrane helix</keyword>
<dbReference type="CDD" id="cd17355">
    <property type="entry name" value="MFS_YcxA_like"/>
    <property type="match status" value="1"/>
</dbReference>
<evidence type="ECO:0000259" key="2">
    <source>
        <dbReference type="PROSITE" id="PS50850"/>
    </source>
</evidence>
<feature type="transmembrane region" description="Helical" evidence="1">
    <location>
        <begin position="89"/>
        <end position="108"/>
    </location>
</feature>
<proteinExistence type="predicted"/>
<feature type="transmembrane region" description="Helical" evidence="1">
    <location>
        <begin position="114"/>
        <end position="139"/>
    </location>
</feature>
<dbReference type="InterPro" id="IPR011701">
    <property type="entry name" value="MFS"/>
</dbReference>
<organism evidence="3">
    <name type="scientific">marine metagenome</name>
    <dbReference type="NCBI Taxonomy" id="408172"/>
    <lineage>
        <taxon>unclassified sequences</taxon>
        <taxon>metagenomes</taxon>
        <taxon>ecological metagenomes</taxon>
    </lineage>
</organism>
<feature type="transmembrane region" description="Helical" evidence="1">
    <location>
        <begin position="146"/>
        <end position="167"/>
    </location>
</feature>
<feature type="transmembrane region" description="Helical" evidence="1">
    <location>
        <begin position="363"/>
        <end position="383"/>
    </location>
</feature>
<feature type="transmembrane region" description="Helical" evidence="1">
    <location>
        <begin position="57"/>
        <end position="77"/>
    </location>
</feature>
<feature type="transmembrane region" description="Helical" evidence="1">
    <location>
        <begin position="179"/>
        <end position="197"/>
    </location>
</feature>
<keyword evidence="1" id="KW-0472">Membrane</keyword>